<sequence length="188" mass="20368">MVTHRLNPEIHPGIAPRPTLRRRLDMAMRALMPSLFVVVSMVILSADLGLPGQAELSFALATGTVFFWSAHRPASMTAVMTFCIGLIGELLGFGPPGVLLFSLLVMHGVAHLWRYGLSRISFLFAWALLGALSLVLSLFGWAIACIGSLTFLSPVPSLFQMAVTIGVYPTLSALFSWARRTVADPEQA</sequence>
<reference evidence="2 3" key="1">
    <citation type="submission" date="2019-07" db="EMBL/GenBank/DDBJ databases">
        <title>Whole genome shotgun sequence of Swaminathania salitolerans NBRC 104436.</title>
        <authorList>
            <person name="Hosoyama A."/>
            <person name="Uohara A."/>
            <person name="Ohji S."/>
            <person name="Ichikawa N."/>
        </authorList>
    </citation>
    <scope>NUCLEOTIDE SEQUENCE [LARGE SCALE GENOMIC DNA]</scope>
    <source>
        <strain evidence="2 3">NBRC 104436</strain>
    </source>
</reference>
<name>A0A511BS76_9PROT</name>
<feature type="transmembrane region" description="Helical" evidence="1">
    <location>
        <begin position="158"/>
        <end position="178"/>
    </location>
</feature>
<evidence type="ECO:0000256" key="1">
    <source>
        <dbReference type="SAM" id="Phobius"/>
    </source>
</evidence>
<dbReference type="OrthoDB" id="7161178at2"/>
<proteinExistence type="predicted"/>
<protein>
    <recommendedName>
        <fullName evidence="4">Rod shape-determining protein MreD</fullName>
    </recommendedName>
</protein>
<dbReference type="AlphaFoldDB" id="A0A511BS76"/>
<dbReference type="RefSeq" id="WP_147094252.1">
    <property type="nucleotide sequence ID" value="NZ_BJVC01000006.1"/>
</dbReference>
<feature type="transmembrane region" description="Helical" evidence="1">
    <location>
        <begin position="26"/>
        <end position="44"/>
    </location>
</feature>
<keyword evidence="3" id="KW-1185">Reference proteome</keyword>
<comment type="caution">
    <text evidence="2">The sequence shown here is derived from an EMBL/GenBank/DDBJ whole genome shotgun (WGS) entry which is preliminary data.</text>
</comment>
<feature type="transmembrane region" description="Helical" evidence="1">
    <location>
        <begin position="75"/>
        <end position="93"/>
    </location>
</feature>
<keyword evidence="1" id="KW-0812">Transmembrane</keyword>
<evidence type="ECO:0000313" key="2">
    <source>
        <dbReference type="EMBL" id="GEL03187.1"/>
    </source>
</evidence>
<keyword evidence="1" id="KW-0472">Membrane</keyword>
<feature type="transmembrane region" description="Helical" evidence="1">
    <location>
        <begin position="124"/>
        <end position="152"/>
    </location>
</feature>
<dbReference type="Proteomes" id="UP000321405">
    <property type="component" value="Unassembled WGS sequence"/>
</dbReference>
<accession>A0A511BS76</accession>
<evidence type="ECO:0000313" key="3">
    <source>
        <dbReference type="Proteomes" id="UP000321405"/>
    </source>
</evidence>
<organism evidence="2 3">
    <name type="scientific">Swaminathania salitolerans</name>
    <dbReference type="NCBI Taxonomy" id="182838"/>
    <lineage>
        <taxon>Bacteria</taxon>
        <taxon>Pseudomonadati</taxon>
        <taxon>Pseudomonadota</taxon>
        <taxon>Alphaproteobacteria</taxon>
        <taxon>Acetobacterales</taxon>
        <taxon>Acetobacteraceae</taxon>
        <taxon>Swaminathania</taxon>
    </lineage>
</organism>
<gene>
    <name evidence="2" type="ORF">SSA02_23500</name>
</gene>
<keyword evidence="1" id="KW-1133">Transmembrane helix</keyword>
<dbReference type="EMBL" id="BJVC01000006">
    <property type="protein sequence ID" value="GEL03187.1"/>
    <property type="molecule type" value="Genomic_DNA"/>
</dbReference>
<evidence type="ECO:0008006" key="4">
    <source>
        <dbReference type="Google" id="ProtNLM"/>
    </source>
</evidence>